<reference evidence="4" key="4">
    <citation type="journal article" date="2019" name="Int. J. Syst. Evol. Microbiol.">
        <title>The Global Catalogue of Microorganisms (GCM) 10K type strain sequencing project: providing services to taxonomists for standard genome sequencing and annotation.</title>
        <authorList>
            <consortium name="The Broad Institute Genomics Platform"/>
            <consortium name="The Broad Institute Genome Sequencing Center for Infectious Disease"/>
            <person name="Wu L."/>
            <person name="Ma J."/>
        </authorList>
    </citation>
    <scope>NUCLEOTIDE SEQUENCE [LARGE SCALE GENOMIC DNA]</scope>
    <source>
        <strain evidence="4">CGMCC 1.12707</strain>
    </source>
</reference>
<proteinExistence type="predicted"/>
<reference evidence="3" key="3">
    <citation type="submission" date="2016-11" db="EMBL/GenBank/DDBJ databases">
        <authorList>
            <person name="Varghese N."/>
            <person name="Submissions S."/>
        </authorList>
    </citation>
    <scope>NUCLEOTIDE SEQUENCE [LARGE SCALE GENOMIC DNA]</scope>
    <source>
        <strain evidence="3">DSM 27989</strain>
    </source>
</reference>
<evidence type="ECO:0000313" key="2">
    <source>
        <dbReference type="EMBL" id="SHL03141.1"/>
    </source>
</evidence>
<dbReference type="STRING" id="1434701.SAMN05443634_105183"/>
<reference evidence="1" key="1">
    <citation type="journal article" date="2014" name="Int. J. Syst. Evol. Microbiol.">
        <title>Complete genome of a new Firmicutes species belonging to the dominant human colonic microbiota ('Ruminococcus bicirculans') reveals two chromosomes and a selective capacity to utilize plant glucans.</title>
        <authorList>
            <consortium name="NISC Comparative Sequencing Program"/>
            <person name="Wegmann U."/>
            <person name="Louis P."/>
            <person name="Goesmann A."/>
            <person name="Henrissat B."/>
            <person name="Duncan S.H."/>
            <person name="Flint H.J."/>
        </authorList>
    </citation>
    <scope>NUCLEOTIDE SEQUENCE</scope>
    <source>
        <strain evidence="1">CGMCC 1.12707</strain>
    </source>
</reference>
<accession>A0A1M6XB04</accession>
<protein>
    <submittedName>
        <fullName evidence="2">Uncharacterized protein</fullName>
    </submittedName>
</protein>
<reference evidence="1" key="5">
    <citation type="submission" date="2024-05" db="EMBL/GenBank/DDBJ databases">
        <authorList>
            <person name="Sun Q."/>
            <person name="Zhou Y."/>
        </authorList>
    </citation>
    <scope>NUCLEOTIDE SEQUENCE</scope>
    <source>
        <strain evidence="1">CGMCC 1.12707</strain>
    </source>
</reference>
<sequence>MHFTATFKEKAIQEMCLRAGYPNVSAYASKIGAKEFARKREKFYEEFYTEENEKYKISNSSETVIKYKDLPEKLELIFQYLTENPESRIYKVEDLFSFSRSYLNIISKLGYIKNNGTKYNPLFTVNRNNKSTSEIIAEVRNYAKINQRRNRLNEAKRIDNGE</sequence>
<name>A0A1M6XB04_9FLAO</name>
<dbReference type="Proteomes" id="UP000184120">
    <property type="component" value="Unassembled WGS sequence"/>
</dbReference>
<evidence type="ECO:0000313" key="4">
    <source>
        <dbReference type="Proteomes" id="UP000650994"/>
    </source>
</evidence>
<evidence type="ECO:0000313" key="1">
    <source>
        <dbReference type="EMBL" id="GGF00308.1"/>
    </source>
</evidence>
<dbReference type="RefSeq" id="WP_072931228.1">
    <property type="nucleotide sequence ID" value="NZ_BMFL01000011.1"/>
</dbReference>
<keyword evidence="4" id="KW-1185">Reference proteome</keyword>
<dbReference type="EMBL" id="BMFL01000011">
    <property type="protein sequence ID" value="GGF00308.1"/>
    <property type="molecule type" value="Genomic_DNA"/>
</dbReference>
<dbReference type="EMBL" id="FRBH01000005">
    <property type="protein sequence ID" value="SHL03141.1"/>
    <property type="molecule type" value="Genomic_DNA"/>
</dbReference>
<evidence type="ECO:0000313" key="3">
    <source>
        <dbReference type="Proteomes" id="UP000184120"/>
    </source>
</evidence>
<dbReference type="Proteomes" id="UP000650994">
    <property type="component" value="Unassembled WGS sequence"/>
</dbReference>
<gene>
    <name evidence="1" type="ORF">GCM10010984_17360</name>
    <name evidence="2" type="ORF">SAMN05443634_105183</name>
</gene>
<organism evidence="2 3">
    <name type="scientific">Chishuiella changwenlii</name>
    <dbReference type="NCBI Taxonomy" id="1434701"/>
    <lineage>
        <taxon>Bacteria</taxon>
        <taxon>Pseudomonadati</taxon>
        <taxon>Bacteroidota</taxon>
        <taxon>Flavobacteriia</taxon>
        <taxon>Flavobacteriales</taxon>
        <taxon>Weeksellaceae</taxon>
        <taxon>Chishuiella</taxon>
    </lineage>
</organism>
<dbReference type="AlphaFoldDB" id="A0A1M6XB04"/>
<reference evidence="2" key="2">
    <citation type="submission" date="2016-11" db="EMBL/GenBank/DDBJ databases">
        <authorList>
            <person name="Jaros S."/>
            <person name="Januszkiewicz K."/>
            <person name="Wedrychowicz H."/>
        </authorList>
    </citation>
    <scope>NUCLEOTIDE SEQUENCE [LARGE SCALE GENOMIC DNA]</scope>
    <source>
        <strain evidence="2">DSM 27989</strain>
    </source>
</reference>